<dbReference type="InterPro" id="IPR001387">
    <property type="entry name" value="Cro/C1-type_HTH"/>
</dbReference>
<keyword evidence="3" id="KW-1185">Reference proteome</keyword>
<dbReference type="Gene3D" id="1.10.260.40">
    <property type="entry name" value="lambda repressor-like DNA-binding domains"/>
    <property type="match status" value="1"/>
</dbReference>
<dbReference type="PROSITE" id="PS50943">
    <property type="entry name" value="HTH_CROC1"/>
    <property type="match status" value="1"/>
</dbReference>
<dbReference type="Gene3D" id="3.30.450.180">
    <property type="match status" value="1"/>
</dbReference>
<dbReference type="InterPro" id="IPR041413">
    <property type="entry name" value="MLTR_LBD"/>
</dbReference>
<protein>
    <submittedName>
        <fullName evidence="2">Helix-turn-helix transcriptional regulator</fullName>
    </submittedName>
</protein>
<proteinExistence type="predicted"/>
<evidence type="ECO:0000259" key="1">
    <source>
        <dbReference type="PROSITE" id="PS50943"/>
    </source>
</evidence>
<accession>A0ABZ0LPW3</accession>
<dbReference type="Proteomes" id="UP001301731">
    <property type="component" value="Chromosome"/>
</dbReference>
<evidence type="ECO:0000313" key="3">
    <source>
        <dbReference type="Proteomes" id="UP001301731"/>
    </source>
</evidence>
<gene>
    <name evidence="2" type="ORF">R2D22_09140</name>
</gene>
<feature type="domain" description="HTH cro/C1-type" evidence="1">
    <location>
        <begin position="36"/>
        <end position="83"/>
    </location>
</feature>
<reference evidence="2 3" key="1">
    <citation type="submission" date="2023-10" db="EMBL/GenBank/DDBJ databases">
        <title>The genome sequence of Streptomyces sp. HUAS YS2.</title>
        <authorList>
            <person name="Mo P."/>
        </authorList>
    </citation>
    <scope>NUCLEOTIDE SEQUENCE [LARGE SCALE GENOMIC DNA]</scope>
    <source>
        <strain evidence="2 3">HUAS YS2</strain>
    </source>
</reference>
<dbReference type="SUPFAM" id="SSF47413">
    <property type="entry name" value="lambda repressor-like DNA-binding domains"/>
    <property type="match status" value="1"/>
</dbReference>
<sequence>MDDRTELTTFLRSRRARLRPEDVGLPDYGRVRRVEGLRREELARLAGVSLAHYTRLEQGNGDGVSGEILDAVAAALRMDEDERAYLHAVARRPAPCPPAPPEVPAALRHLLESTTTTPALVVGRHTQIVGWNALAVAVFGDFPALPPDRRTLSHLLFAEPYGRALHAAGWERTAREHVASLRVLLGRYRGDAELTAHIDRMRGLDADFDRLWAEQTVARAPSRPYALHHPVVGPMTLHGERVTLPDRPACYGLDLYAAEPGSASEDALRRLAGGRRPQRGTVVLCGGGDRHTGRS</sequence>
<dbReference type="PANTHER" id="PTHR35010:SF2">
    <property type="entry name" value="BLL4672 PROTEIN"/>
    <property type="match status" value="1"/>
</dbReference>
<dbReference type="SMART" id="SM00530">
    <property type="entry name" value="HTH_XRE"/>
    <property type="match status" value="1"/>
</dbReference>
<name>A0ABZ0LPW3_9ACTN</name>
<dbReference type="Pfam" id="PF17765">
    <property type="entry name" value="MLTR_LBD"/>
    <property type="match status" value="1"/>
</dbReference>
<dbReference type="PANTHER" id="PTHR35010">
    <property type="entry name" value="BLL4672 PROTEIN-RELATED"/>
    <property type="match status" value="1"/>
</dbReference>
<dbReference type="EMBL" id="CP137573">
    <property type="protein sequence ID" value="WOX21552.1"/>
    <property type="molecule type" value="Genomic_DNA"/>
</dbReference>
<evidence type="ECO:0000313" key="2">
    <source>
        <dbReference type="EMBL" id="WOX21552.1"/>
    </source>
</evidence>
<dbReference type="InterPro" id="IPR010982">
    <property type="entry name" value="Lambda_DNA-bd_dom_sf"/>
</dbReference>
<dbReference type="CDD" id="cd00093">
    <property type="entry name" value="HTH_XRE"/>
    <property type="match status" value="1"/>
</dbReference>
<dbReference type="RefSeq" id="WP_318102548.1">
    <property type="nucleotide sequence ID" value="NZ_CP137573.1"/>
</dbReference>
<organism evidence="2 3">
    <name type="scientific">Streptomyces solicathayae</name>
    <dbReference type="NCBI Taxonomy" id="3081768"/>
    <lineage>
        <taxon>Bacteria</taxon>
        <taxon>Bacillati</taxon>
        <taxon>Actinomycetota</taxon>
        <taxon>Actinomycetes</taxon>
        <taxon>Kitasatosporales</taxon>
        <taxon>Streptomycetaceae</taxon>
        <taxon>Streptomyces</taxon>
    </lineage>
</organism>
<dbReference type="Pfam" id="PF13560">
    <property type="entry name" value="HTH_31"/>
    <property type="match status" value="1"/>
</dbReference>